<keyword evidence="1" id="KW-0812">Transmembrane</keyword>
<dbReference type="AlphaFoldDB" id="A0A6G8S3I6"/>
<gene>
    <name evidence="2" type="primary">pgaD</name>
    <name evidence="2" type="ORF">G8D99_05745</name>
</gene>
<dbReference type="NCBIfam" id="TIGR03940">
    <property type="entry name" value="PGA_PgaD"/>
    <property type="match status" value="1"/>
</dbReference>
<keyword evidence="1" id="KW-0472">Membrane</keyword>
<evidence type="ECO:0000256" key="1">
    <source>
        <dbReference type="SAM" id="Phobius"/>
    </source>
</evidence>
<name>A0A6G8S3I6_9GAMM</name>
<organism evidence="2 3">
    <name type="scientific">Acinetobacter lanii</name>
    <dbReference type="NCBI Taxonomy" id="2715163"/>
    <lineage>
        <taxon>Bacteria</taxon>
        <taxon>Pseudomonadati</taxon>
        <taxon>Pseudomonadota</taxon>
        <taxon>Gammaproteobacteria</taxon>
        <taxon>Moraxellales</taxon>
        <taxon>Moraxellaceae</taxon>
        <taxon>Acinetobacter</taxon>
    </lineage>
</organism>
<dbReference type="GO" id="GO:0043709">
    <property type="term" value="P:cell adhesion involved in single-species biofilm formation"/>
    <property type="evidence" value="ECO:0007669"/>
    <property type="project" value="InterPro"/>
</dbReference>
<accession>A0A6G8S3I6</accession>
<keyword evidence="1" id="KW-1133">Transmembrane helix</keyword>
<dbReference type="KEGG" id="alj:G8D99_05745"/>
<dbReference type="Proteomes" id="UP000501939">
    <property type="component" value="Chromosome"/>
</dbReference>
<dbReference type="RefSeq" id="WP_166323446.1">
    <property type="nucleotide sequence ID" value="NZ_CP049916.1"/>
</dbReference>
<keyword evidence="3" id="KW-1185">Reference proteome</keyword>
<evidence type="ECO:0000313" key="3">
    <source>
        <dbReference type="Proteomes" id="UP000501939"/>
    </source>
</evidence>
<dbReference type="EMBL" id="CP049916">
    <property type="protein sequence ID" value="QIO08568.1"/>
    <property type="molecule type" value="Genomic_DNA"/>
</dbReference>
<dbReference type="Pfam" id="PF13994">
    <property type="entry name" value="PgaD"/>
    <property type="match status" value="1"/>
</dbReference>
<protein>
    <submittedName>
        <fullName evidence="2">Poly-beta-1,6-N-acetyl-D-glucosamine biosynthesis protein PgaD</fullName>
    </submittedName>
</protein>
<feature type="transmembrane region" description="Helical" evidence="1">
    <location>
        <begin position="46"/>
        <end position="68"/>
    </location>
</feature>
<dbReference type="InterPro" id="IPR023829">
    <property type="entry name" value="PGA_PgaD"/>
</dbReference>
<sequence length="168" mass="19869">MSFNHPTQIDHDSHAIVSDPELLDLPQYIDQAKFVRNKKGHQTLQFVGWVFWSFLFMPIFTLLLWIFQGNLIRNYIFAEKLNVQLLNIAWLAVLVLVFGATLLLWASFNWIRFRKHHIQPMIENVSIQSLANYLKISPQELDGMQHSKRVVLYYDENGVLYDYQMNRA</sequence>
<evidence type="ECO:0000313" key="2">
    <source>
        <dbReference type="EMBL" id="QIO08568.1"/>
    </source>
</evidence>
<feature type="transmembrane region" description="Helical" evidence="1">
    <location>
        <begin position="88"/>
        <end position="111"/>
    </location>
</feature>
<proteinExistence type="predicted"/>
<reference evidence="2 3" key="1">
    <citation type="submission" date="2020-03" db="EMBL/GenBank/DDBJ databases">
        <authorList>
            <person name="Zhu W."/>
        </authorList>
    </citation>
    <scope>NUCLEOTIDE SEQUENCE [LARGE SCALE GENOMIC DNA]</scope>
    <source>
        <strain evidence="2 3">185</strain>
    </source>
</reference>